<feature type="domain" description="Helix-turn-helix" evidence="1">
    <location>
        <begin position="33"/>
        <end position="79"/>
    </location>
</feature>
<dbReference type="RefSeq" id="WP_241936140.1">
    <property type="nucleotide sequence ID" value="NZ_JALBGC010000003.1"/>
</dbReference>
<dbReference type="Proteomes" id="UP001139193">
    <property type="component" value="Unassembled WGS sequence"/>
</dbReference>
<dbReference type="EMBL" id="JALBGC010000003">
    <property type="protein sequence ID" value="MCI1187867.1"/>
    <property type="molecule type" value="Genomic_DNA"/>
</dbReference>
<dbReference type="NCBIfam" id="TIGR01764">
    <property type="entry name" value="excise"/>
    <property type="match status" value="1"/>
</dbReference>
<name>A0A9X2AFH5_9BACT</name>
<reference evidence="2" key="1">
    <citation type="submission" date="2022-03" db="EMBL/GenBank/DDBJ databases">
        <title>Bacterial whole genome sequence for Hymenobacter sp. DH14.</title>
        <authorList>
            <person name="Le V."/>
        </authorList>
    </citation>
    <scope>NUCLEOTIDE SEQUENCE</scope>
    <source>
        <strain evidence="2">DH14</strain>
    </source>
</reference>
<gene>
    <name evidence="2" type="ORF">MON38_10585</name>
</gene>
<sequence>MLRIIYPDGSIAEAEGAESEQHLLDDASKRQAYTVKGLANRLNISERGAYDLVRNGEIRYVCAGKKNYRISELAVREYMGDIKS</sequence>
<evidence type="ECO:0000313" key="2">
    <source>
        <dbReference type="EMBL" id="MCI1187867.1"/>
    </source>
</evidence>
<dbReference type="InterPro" id="IPR010093">
    <property type="entry name" value="SinI_DNA-bd"/>
</dbReference>
<evidence type="ECO:0000259" key="1">
    <source>
        <dbReference type="Pfam" id="PF12728"/>
    </source>
</evidence>
<organism evidence="2 3">
    <name type="scientific">Hymenobacter cyanobacteriorum</name>
    <dbReference type="NCBI Taxonomy" id="2926463"/>
    <lineage>
        <taxon>Bacteria</taxon>
        <taxon>Pseudomonadati</taxon>
        <taxon>Bacteroidota</taxon>
        <taxon>Cytophagia</taxon>
        <taxon>Cytophagales</taxon>
        <taxon>Hymenobacteraceae</taxon>
        <taxon>Hymenobacter</taxon>
    </lineage>
</organism>
<dbReference type="GO" id="GO:0003677">
    <property type="term" value="F:DNA binding"/>
    <property type="evidence" value="ECO:0007669"/>
    <property type="project" value="InterPro"/>
</dbReference>
<keyword evidence="3" id="KW-1185">Reference proteome</keyword>
<evidence type="ECO:0000313" key="3">
    <source>
        <dbReference type="Proteomes" id="UP001139193"/>
    </source>
</evidence>
<accession>A0A9X2AFH5</accession>
<dbReference type="InterPro" id="IPR041657">
    <property type="entry name" value="HTH_17"/>
</dbReference>
<comment type="caution">
    <text evidence="2">The sequence shown here is derived from an EMBL/GenBank/DDBJ whole genome shotgun (WGS) entry which is preliminary data.</text>
</comment>
<dbReference type="Pfam" id="PF12728">
    <property type="entry name" value="HTH_17"/>
    <property type="match status" value="1"/>
</dbReference>
<protein>
    <submittedName>
        <fullName evidence="2">Helix-turn-helix domain-containing protein</fullName>
    </submittedName>
</protein>
<dbReference type="AlphaFoldDB" id="A0A9X2AFH5"/>
<proteinExistence type="predicted"/>